<comment type="caution">
    <text evidence="3">The sequence shown here is derived from an EMBL/GenBank/DDBJ whole genome shotgun (WGS) entry which is preliminary data.</text>
</comment>
<keyword evidence="4" id="KW-1185">Reference proteome</keyword>
<sequence>MPFYARSTGPNGQWQPLRDHLLAVGELAARFAAEAGLDPEPARWAGLLHDLGKYSEEFQEHRLRRRDWVVEHAAHGAAWAVEHNSVEAAFAVAGHHSGLPNKATLVELRHRPERCPVDVGTVMERARRFAALAESEGVFTGAPPATPVPLSYSTGLVKGSCHGRVRHLTVPFAAGTARLWRQLSNV</sequence>
<evidence type="ECO:0000259" key="2">
    <source>
        <dbReference type="PROSITE" id="PS51831"/>
    </source>
</evidence>
<reference evidence="3 4" key="1">
    <citation type="submission" date="2017-09" db="EMBL/GenBank/DDBJ databases">
        <title>Sequencing the genomes of two abundant thermophiles in Great Basin hot springs: Thermocrinis jamiesonii and novel Chloroflexi Thermoflexus hugenholtzii.</title>
        <authorList>
            <person name="Hedlund B."/>
        </authorList>
    </citation>
    <scope>NUCLEOTIDE SEQUENCE [LARGE SCALE GENOMIC DNA]</scope>
    <source>
        <strain evidence="3 4">G233</strain>
    </source>
</reference>
<dbReference type="PROSITE" id="PS51831">
    <property type="entry name" value="HD"/>
    <property type="match status" value="1"/>
</dbReference>
<dbReference type="RefSeq" id="WP_098502571.1">
    <property type="nucleotide sequence ID" value="NZ_PDJQ01000001.1"/>
</dbReference>
<dbReference type="EMBL" id="PDJQ01000001">
    <property type="protein sequence ID" value="PFG73092.1"/>
    <property type="molecule type" value="Genomic_DNA"/>
</dbReference>
<feature type="domain" description="HD" evidence="2">
    <location>
        <begin position="17"/>
        <end position="132"/>
    </location>
</feature>
<evidence type="ECO:0000313" key="4">
    <source>
        <dbReference type="Proteomes" id="UP000223071"/>
    </source>
</evidence>
<feature type="domain" description="HD Cas3-type" evidence="1">
    <location>
        <begin position="10"/>
        <end position="168"/>
    </location>
</feature>
<evidence type="ECO:0000259" key="1">
    <source>
        <dbReference type="PROSITE" id="PS51643"/>
    </source>
</evidence>
<accession>A0A2A9HD68</accession>
<dbReference type="Gene3D" id="1.10.3210.10">
    <property type="entry name" value="Hypothetical protein af1432"/>
    <property type="match status" value="1"/>
</dbReference>
<dbReference type="Pfam" id="PF01966">
    <property type="entry name" value="HD"/>
    <property type="match status" value="1"/>
</dbReference>
<dbReference type="PROSITE" id="PS51643">
    <property type="entry name" value="HD_CAS3"/>
    <property type="match status" value="1"/>
</dbReference>
<dbReference type="AlphaFoldDB" id="A0A2A9HD68"/>
<keyword evidence="3" id="KW-0255">Endonuclease</keyword>
<dbReference type="InterPro" id="IPR006483">
    <property type="entry name" value="CRISPR-assoc_Cas3_HD"/>
</dbReference>
<proteinExistence type="predicted"/>
<keyword evidence="3" id="KW-0378">Hydrolase</keyword>
<keyword evidence="3" id="KW-0540">Nuclease</keyword>
<dbReference type="GO" id="GO:0004519">
    <property type="term" value="F:endonuclease activity"/>
    <property type="evidence" value="ECO:0007669"/>
    <property type="project" value="UniProtKB-KW"/>
</dbReference>
<dbReference type="Proteomes" id="UP000223071">
    <property type="component" value="Unassembled WGS sequence"/>
</dbReference>
<dbReference type="InterPro" id="IPR006675">
    <property type="entry name" value="HDIG_dom"/>
</dbReference>
<dbReference type="NCBIfam" id="TIGR01596">
    <property type="entry name" value="cas3_HD"/>
    <property type="match status" value="1"/>
</dbReference>
<organism evidence="3 4">
    <name type="scientific">Tepidiforma thermophila (strain KCTC 52669 / CGMCC 1.13589 / G233)</name>
    <dbReference type="NCBI Taxonomy" id="2761530"/>
    <lineage>
        <taxon>Bacteria</taxon>
        <taxon>Bacillati</taxon>
        <taxon>Chloroflexota</taxon>
        <taxon>Tepidiformia</taxon>
        <taxon>Tepidiformales</taxon>
        <taxon>Tepidiformaceae</taxon>
        <taxon>Tepidiforma</taxon>
    </lineage>
</organism>
<evidence type="ECO:0000313" key="3">
    <source>
        <dbReference type="EMBL" id="PFG73092.1"/>
    </source>
</evidence>
<gene>
    <name evidence="3" type="ORF">A9A59_0285</name>
</gene>
<dbReference type="SUPFAM" id="SSF109604">
    <property type="entry name" value="HD-domain/PDEase-like"/>
    <property type="match status" value="1"/>
</dbReference>
<dbReference type="InterPro" id="IPR006674">
    <property type="entry name" value="HD_domain"/>
</dbReference>
<protein>
    <submittedName>
        <fullName evidence="3">CRISPR-associated endonuclease Cas3-HD</fullName>
    </submittedName>
</protein>
<dbReference type="NCBIfam" id="TIGR00277">
    <property type="entry name" value="HDIG"/>
    <property type="match status" value="1"/>
</dbReference>
<name>A0A2A9HD68_TEPT2</name>
<dbReference type="CDD" id="cd09641">
    <property type="entry name" value="Cas3''_I"/>
    <property type="match status" value="1"/>
</dbReference>